<proteinExistence type="inferred from homology"/>
<keyword evidence="2" id="KW-0732">Signal</keyword>
<dbReference type="CDD" id="cd01143">
    <property type="entry name" value="YvrC"/>
    <property type="match status" value="1"/>
</dbReference>
<dbReference type="PROSITE" id="PS50983">
    <property type="entry name" value="FE_B12_PBP"/>
    <property type="match status" value="1"/>
</dbReference>
<comment type="caution">
    <text evidence="5">The sequence shown here is derived from an EMBL/GenBank/DDBJ whole genome shotgun (WGS) entry which is preliminary data.</text>
</comment>
<feature type="region of interest" description="Disordered" evidence="3">
    <location>
        <begin position="26"/>
        <end position="52"/>
    </location>
</feature>
<evidence type="ECO:0000313" key="5">
    <source>
        <dbReference type="EMBL" id="MCF2528514.1"/>
    </source>
</evidence>
<name>A0AA41PYZ6_9ACTN</name>
<dbReference type="InterPro" id="IPR054828">
    <property type="entry name" value="Vit_B12_bind_prot"/>
</dbReference>
<gene>
    <name evidence="5" type="ORF">LZ495_14965</name>
</gene>
<reference evidence="5" key="1">
    <citation type="submission" date="2022-01" db="EMBL/GenBank/DDBJ databases">
        <title>Genome-Based Taxonomic Classification of the Phylum Actinobacteria.</title>
        <authorList>
            <person name="Gao Y."/>
        </authorList>
    </citation>
    <scope>NUCLEOTIDE SEQUENCE</scope>
    <source>
        <strain evidence="5">KLBMP 8922</strain>
    </source>
</reference>
<dbReference type="Gene3D" id="3.40.50.1980">
    <property type="entry name" value="Nitrogenase molybdenum iron protein domain"/>
    <property type="match status" value="2"/>
</dbReference>
<feature type="compositionally biased region" description="Low complexity" evidence="3">
    <location>
        <begin position="34"/>
        <end position="50"/>
    </location>
</feature>
<protein>
    <submittedName>
        <fullName evidence="5">ABC transporter substrate-binding protein</fullName>
    </submittedName>
</protein>
<dbReference type="InterPro" id="IPR002491">
    <property type="entry name" value="ABC_transptr_periplasmic_BD"/>
</dbReference>
<dbReference type="InterPro" id="IPR050902">
    <property type="entry name" value="ABC_Transporter_SBP"/>
</dbReference>
<dbReference type="PANTHER" id="PTHR30535">
    <property type="entry name" value="VITAMIN B12-BINDING PROTEIN"/>
    <property type="match status" value="1"/>
</dbReference>
<evidence type="ECO:0000256" key="2">
    <source>
        <dbReference type="ARBA" id="ARBA00022729"/>
    </source>
</evidence>
<organism evidence="5 6">
    <name type="scientific">Yinghuangia soli</name>
    <dbReference type="NCBI Taxonomy" id="2908204"/>
    <lineage>
        <taxon>Bacteria</taxon>
        <taxon>Bacillati</taxon>
        <taxon>Actinomycetota</taxon>
        <taxon>Actinomycetes</taxon>
        <taxon>Kitasatosporales</taxon>
        <taxon>Streptomycetaceae</taxon>
        <taxon>Yinghuangia</taxon>
    </lineage>
</organism>
<dbReference type="AlphaFoldDB" id="A0AA41PYZ6"/>
<dbReference type="EMBL" id="JAKFHA010000007">
    <property type="protein sequence ID" value="MCF2528514.1"/>
    <property type="molecule type" value="Genomic_DNA"/>
</dbReference>
<keyword evidence="6" id="KW-1185">Reference proteome</keyword>
<dbReference type="PROSITE" id="PS51257">
    <property type="entry name" value="PROKAR_LIPOPROTEIN"/>
    <property type="match status" value="1"/>
</dbReference>
<evidence type="ECO:0000256" key="1">
    <source>
        <dbReference type="ARBA" id="ARBA00008814"/>
    </source>
</evidence>
<dbReference type="SUPFAM" id="SSF53807">
    <property type="entry name" value="Helical backbone' metal receptor"/>
    <property type="match status" value="1"/>
</dbReference>
<dbReference type="GO" id="GO:0071281">
    <property type="term" value="P:cellular response to iron ion"/>
    <property type="evidence" value="ECO:0007669"/>
    <property type="project" value="TreeGrafter"/>
</dbReference>
<dbReference type="Pfam" id="PF01497">
    <property type="entry name" value="Peripla_BP_2"/>
    <property type="match status" value="1"/>
</dbReference>
<sequence length="309" mass="32071">MKLGTILRPAAAVVLGALVLTGCGDDKKDDKGNAAPAGSAAPGGSSAPAADAPKKIVSLTPSATEMLYAIGAGKQVVAVDDQSNFPAEAPKTELSGFKPNVEAIAKYTPDMVVISDDIDGVKAKLETLKIKVVEVPAAKNFTEMYAQFDKLGAATGHAGEAAAVTAKMKKDIEEIVAKAKKPAAPLNYFHELDNSGYSVTSKTFIGEVYGLFGLKNIADAADKSGSGYPQVSTEHIVQADPDLIFLADTKCCQQNLDTVSKRPGWDKIKAVQTGNVVALDDDIASRWGPRVVDLVKAVAQAVDKAGAGA</sequence>
<comment type="similarity">
    <text evidence="1">Belongs to the bacterial solute-binding protein 8 family.</text>
</comment>
<evidence type="ECO:0000313" key="6">
    <source>
        <dbReference type="Proteomes" id="UP001165378"/>
    </source>
</evidence>
<dbReference type="Proteomes" id="UP001165378">
    <property type="component" value="Unassembled WGS sequence"/>
</dbReference>
<evidence type="ECO:0000256" key="3">
    <source>
        <dbReference type="SAM" id="MobiDB-lite"/>
    </source>
</evidence>
<feature type="domain" description="Fe/B12 periplasmic-binding" evidence="4">
    <location>
        <begin position="55"/>
        <end position="306"/>
    </location>
</feature>
<dbReference type="NCBIfam" id="NF038402">
    <property type="entry name" value="TroA_like"/>
    <property type="match status" value="1"/>
</dbReference>
<dbReference type="PANTHER" id="PTHR30535:SF34">
    <property type="entry name" value="MOLYBDATE-BINDING PROTEIN MOLA"/>
    <property type="match status" value="1"/>
</dbReference>
<evidence type="ECO:0000259" key="4">
    <source>
        <dbReference type="PROSITE" id="PS50983"/>
    </source>
</evidence>
<dbReference type="RefSeq" id="WP_235052682.1">
    <property type="nucleotide sequence ID" value="NZ_JAKFHA010000007.1"/>
</dbReference>
<accession>A0AA41PYZ6</accession>